<dbReference type="InterPro" id="IPR036047">
    <property type="entry name" value="F-box-like_dom_sf"/>
</dbReference>
<dbReference type="InterPro" id="IPR001810">
    <property type="entry name" value="F-box_dom"/>
</dbReference>
<evidence type="ECO:0008006" key="6">
    <source>
        <dbReference type="Google" id="ProtNLM"/>
    </source>
</evidence>
<feature type="domain" description="F-box" evidence="3">
    <location>
        <begin position="536"/>
        <end position="591"/>
    </location>
</feature>
<evidence type="ECO:0000256" key="1">
    <source>
        <dbReference type="SAM" id="MobiDB-lite"/>
    </source>
</evidence>
<gene>
    <name evidence="4" type="ORF">RRF57_006171</name>
</gene>
<dbReference type="InterPro" id="IPR011032">
    <property type="entry name" value="GroES-like_sf"/>
</dbReference>
<dbReference type="Proteomes" id="UP001305414">
    <property type="component" value="Unassembled WGS sequence"/>
</dbReference>
<dbReference type="SUPFAM" id="SSF52047">
    <property type="entry name" value="RNI-like"/>
    <property type="match status" value="1"/>
</dbReference>
<dbReference type="Pfam" id="PF25372">
    <property type="entry name" value="DUF7885"/>
    <property type="match status" value="1"/>
</dbReference>
<dbReference type="InterPro" id="IPR057207">
    <property type="entry name" value="FBXL15_LRR"/>
</dbReference>
<accession>A0AAN7Z9P1</accession>
<dbReference type="SMART" id="SM00256">
    <property type="entry name" value="FBOX"/>
    <property type="match status" value="1"/>
</dbReference>
<dbReference type="CDD" id="cd09917">
    <property type="entry name" value="F-box_SF"/>
    <property type="match status" value="1"/>
</dbReference>
<dbReference type="InterPro" id="IPR013149">
    <property type="entry name" value="ADH-like_C"/>
</dbReference>
<feature type="compositionally biased region" description="Low complexity" evidence="1">
    <location>
        <begin position="484"/>
        <end position="493"/>
    </location>
</feature>
<dbReference type="PROSITE" id="PS00888">
    <property type="entry name" value="CNMP_BINDING_1"/>
    <property type="match status" value="1"/>
</dbReference>
<dbReference type="Gene3D" id="3.80.10.10">
    <property type="entry name" value="Ribonuclease Inhibitor"/>
    <property type="match status" value="2"/>
</dbReference>
<dbReference type="Gene3D" id="3.90.180.10">
    <property type="entry name" value="Medium-chain alcohol dehydrogenases, catalytic domain"/>
    <property type="match status" value="1"/>
</dbReference>
<comment type="caution">
    <text evidence="4">The sequence shown here is derived from an EMBL/GenBank/DDBJ whole genome shotgun (WGS) entry which is preliminary data.</text>
</comment>
<protein>
    <recommendedName>
        <fullName evidence="6">Cyclic nucleotide-binding domain-containing protein</fullName>
    </recommendedName>
</protein>
<dbReference type="InterPro" id="IPR036291">
    <property type="entry name" value="NAD(P)-bd_dom_sf"/>
</dbReference>
<dbReference type="GO" id="GO:0016491">
    <property type="term" value="F:oxidoreductase activity"/>
    <property type="evidence" value="ECO:0007669"/>
    <property type="project" value="InterPro"/>
</dbReference>
<dbReference type="InterPro" id="IPR052711">
    <property type="entry name" value="Zinc_ADH-like"/>
</dbReference>
<dbReference type="Gene3D" id="2.60.120.10">
    <property type="entry name" value="Jelly Rolls"/>
    <property type="match status" value="2"/>
</dbReference>
<reference evidence="4 5" key="1">
    <citation type="submission" date="2023-10" db="EMBL/GenBank/DDBJ databases">
        <title>Draft genome sequence of Xylaria bambusicola isolate GMP-LS, the root and basal stem rot pathogen of sugarcane in Indonesia.</title>
        <authorList>
            <person name="Selvaraj P."/>
            <person name="Muralishankar V."/>
            <person name="Muruganantham S."/>
            <person name="Sp S."/>
            <person name="Haryani S."/>
            <person name="Lau K.J.X."/>
            <person name="Naqvi N.I."/>
        </authorList>
    </citation>
    <scope>NUCLEOTIDE SEQUENCE [LARGE SCALE GENOMIC DNA]</scope>
    <source>
        <strain evidence="4">GMP-LS</strain>
    </source>
</reference>
<dbReference type="CDD" id="cd00038">
    <property type="entry name" value="CAP_ED"/>
    <property type="match status" value="2"/>
</dbReference>
<evidence type="ECO:0000259" key="3">
    <source>
        <dbReference type="PROSITE" id="PS50181"/>
    </source>
</evidence>
<dbReference type="SUPFAM" id="SSF81383">
    <property type="entry name" value="F-box domain"/>
    <property type="match status" value="1"/>
</dbReference>
<dbReference type="Pfam" id="PF00107">
    <property type="entry name" value="ADH_zinc_N"/>
    <property type="match status" value="1"/>
</dbReference>
<dbReference type="InterPro" id="IPR018490">
    <property type="entry name" value="cNMP-bd_dom_sf"/>
</dbReference>
<dbReference type="InterPro" id="IPR013154">
    <property type="entry name" value="ADH-like_N"/>
</dbReference>
<dbReference type="EMBL" id="JAWHQM010000016">
    <property type="protein sequence ID" value="KAK5630456.1"/>
    <property type="molecule type" value="Genomic_DNA"/>
</dbReference>
<dbReference type="SMART" id="SM00367">
    <property type="entry name" value="LRR_CC"/>
    <property type="match status" value="8"/>
</dbReference>
<name>A0AAN7Z9P1_9PEZI</name>
<evidence type="ECO:0000259" key="2">
    <source>
        <dbReference type="PROSITE" id="PS50042"/>
    </source>
</evidence>
<dbReference type="PANTHER" id="PTHR45033:SF1">
    <property type="entry name" value="OXIDOREDUCTASE (EUROFUNG)"/>
    <property type="match status" value="1"/>
</dbReference>
<dbReference type="SUPFAM" id="SSF51206">
    <property type="entry name" value="cAMP-binding domain-like"/>
    <property type="match status" value="2"/>
</dbReference>
<dbReference type="InterPro" id="IPR018488">
    <property type="entry name" value="cNMP-bd_CS"/>
</dbReference>
<feature type="region of interest" description="Disordered" evidence="1">
    <location>
        <begin position="231"/>
        <end position="254"/>
    </location>
</feature>
<dbReference type="Pfam" id="PF16643">
    <property type="entry name" value="cNMPbd_u2"/>
    <property type="match status" value="1"/>
</dbReference>
<dbReference type="Pfam" id="PF00646">
    <property type="entry name" value="F-box"/>
    <property type="match status" value="1"/>
</dbReference>
<feature type="domain" description="Cyclic nucleotide-binding" evidence="2">
    <location>
        <begin position="69"/>
        <end position="186"/>
    </location>
</feature>
<dbReference type="FunFam" id="2.60.120.10:FF:000057">
    <property type="entry name" value="Cyclic nucleotide-binding domain protein"/>
    <property type="match status" value="1"/>
</dbReference>
<dbReference type="PROSITE" id="PS00889">
    <property type="entry name" value="CNMP_BINDING_2"/>
    <property type="match status" value="1"/>
</dbReference>
<dbReference type="SUPFAM" id="SSF50129">
    <property type="entry name" value="GroES-like"/>
    <property type="match status" value="1"/>
</dbReference>
<dbReference type="SUPFAM" id="SSF51735">
    <property type="entry name" value="NAD(P)-binding Rossmann-fold domains"/>
    <property type="match status" value="1"/>
</dbReference>
<dbReference type="InterPro" id="IPR006553">
    <property type="entry name" value="Leu-rich_rpt_Cys-con_subtyp"/>
</dbReference>
<feature type="compositionally biased region" description="Basic and acidic residues" evidence="1">
    <location>
        <begin position="392"/>
        <end position="404"/>
    </location>
</feature>
<dbReference type="InterPro" id="IPR000595">
    <property type="entry name" value="cNMP-bd_dom"/>
</dbReference>
<dbReference type="InterPro" id="IPR014710">
    <property type="entry name" value="RmlC-like_jellyroll"/>
</dbReference>
<dbReference type="PANTHER" id="PTHR45033">
    <property type="match status" value="1"/>
</dbReference>
<dbReference type="Pfam" id="PF08240">
    <property type="entry name" value="ADH_N"/>
    <property type="match status" value="1"/>
</dbReference>
<dbReference type="InterPro" id="IPR032675">
    <property type="entry name" value="LRR_dom_sf"/>
</dbReference>
<feature type="region of interest" description="Disordered" evidence="1">
    <location>
        <begin position="392"/>
        <end position="499"/>
    </location>
</feature>
<dbReference type="SMART" id="SM00100">
    <property type="entry name" value="cNMP"/>
    <property type="match status" value="2"/>
</dbReference>
<dbReference type="PROSITE" id="PS50042">
    <property type="entry name" value="CNMP_BINDING_3"/>
    <property type="match status" value="2"/>
</dbReference>
<feature type="region of interest" description="Disordered" evidence="1">
    <location>
        <begin position="509"/>
        <end position="528"/>
    </location>
</feature>
<feature type="compositionally biased region" description="Basic and acidic residues" evidence="1">
    <location>
        <begin position="444"/>
        <end position="457"/>
    </location>
</feature>
<feature type="compositionally biased region" description="Polar residues" evidence="1">
    <location>
        <begin position="426"/>
        <end position="439"/>
    </location>
</feature>
<evidence type="ECO:0000313" key="4">
    <source>
        <dbReference type="EMBL" id="KAK5630456.1"/>
    </source>
</evidence>
<feature type="domain" description="Cyclic nucleotide-binding" evidence="2">
    <location>
        <begin position="269"/>
        <end position="398"/>
    </location>
</feature>
<sequence>MRRARTPPSPYRALAHHPANGQLADSASLIRSFNIETNPARPIRPSPLTASTFPDMPLDLVDRMRSFPLFMSASEDFLVAIGKYLRPQVHAAHDHILTEGDEAKAMYWLVRGVVAVTSRDGEAIYAELKPGSFFGEIGVLMNVPRTATIIARTKCLLLVLKKEDLQLELPKFPDMDKAIRHEAHERLAITAKKRQESGRGLKLDHHQNTAREAIPGEVATGEEGVIKDGVVNNKKRKSPSPGALEDPAAGSALGSGGVNVRQTLKELPLFSTLPPDILHQLGLNAQPKTYAPFTDIIRQGTLGNEIYFIVRGEAEVIHEPPEGQVRKRSKRSSLIRPRLRQGQYFGEVASLGLSQKRTATVRSITVVECLMISGEALDELWRKCPSGLREQVEETARNRIRKDDGEDVDMTDAESMAGDSAPVTPVQANPQVTFTTPSKPASPVKDESKQLIPKDPDPYLSVDMENLRNRRRASLAPPTPPSDSPGTPSTNGGRPQMIDTTTPIKFAWSSMSSPVSEGPTKKARLSTKPITFKDKGERKKSLPDDILITIFQHLNAVDLFRLRSLSTHWLKVLSTSLKLCHNVDLSVYNRRVTDDILVNRLAPFLGHRPISVDVSNCFHITDEGFSSFWRLCGRNVKIWKMKSVWEVSANQILEMSDHAKSLEEVDWSNCRKVGDNLLARVVGWVVPDHPPQKQVVISSSAARLRNQRQQAHTVTLPPPGTVIGCPQLKRLNLSYCKHITDRSMAHMAAHASNRLQSLSLTRCTSITDAGFQSWAAFRFVNLSHLCLADCTYLSDNAIVALVNAAKSLTHLDLSFCCALSDTATEVVALGLPRLQELKMAFCGSAVSDSSLACISLHLNDLERLSVRGCVRVTASGVESVLEGCGRLAWIDVSQCRNLEGWINGGGVTRWGYDERTVRISGIDIKSMSIIPPRGARNRRARRPVGFVVEKGTGELPMKQWVTNQDGLDKLQFVDVPEPSELKESEVLVQIQSVSLNYRDTEERRRETENAPNLVCMGLYSHHKSIGNDKEIIPTSDCCGVIVKAGPGATESGLREGDRVASIFNQTHQTGQVVEKDMASGLGLPLDGCLTQYRVFPAYGLVKVPEYLTDDEAACLPIAAVTAWMGINSFQPMGQPLQGKDKVVLLQGTGGVAISGLQIAKASGLTTIITSSSDKKLELAKSLGADHIINYKTTPNWDDTVLELTQGRGADVVLECGGAQTLSKSFRCVAFGGLISAIGYLSGKEDEAGNRMNANVLALSRNVTFKGILNGPKDRFGEMLRVYEREQIRPVVDRTFEFEKADEALKYLFSGGHFGKVVVRVQ</sequence>
<evidence type="ECO:0000313" key="5">
    <source>
        <dbReference type="Proteomes" id="UP001305414"/>
    </source>
</evidence>
<dbReference type="CDD" id="cd08276">
    <property type="entry name" value="MDR7"/>
    <property type="match status" value="1"/>
</dbReference>
<keyword evidence="5" id="KW-1185">Reference proteome</keyword>
<proteinExistence type="predicted"/>
<dbReference type="Gene3D" id="3.40.50.720">
    <property type="entry name" value="NAD(P)-binding Rossmann-like Domain"/>
    <property type="match status" value="1"/>
</dbReference>
<dbReference type="PROSITE" id="PS50181">
    <property type="entry name" value="FBOX"/>
    <property type="match status" value="1"/>
</dbReference>
<organism evidence="4 5">
    <name type="scientific">Xylaria bambusicola</name>
    <dbReference type="NCBI Taxonomy" id="326684"/>
    <lineage>
        <taxon>Eukaryota</taxon>
        <taxon>Fungi</taxon>
        <taxon>Dikarya</taxon>
        <taxon>Ascomycota</taxon>
        <taxon>Pezizomycotina</taxon>
        <taxon>Sordariomycetes</taxon>
        <taxon>Xylariomycetidae</taxon>
        <taxon>Xylariales</taxon>
        <taxon>Xylariaceae</taxon>
        <taxon>Xylaria</taxon>
    </lineage>
</organism>
<dbReference type="InterPro" id="IPR020843">
    <property type="entry name" value="ER"/>
</dbReference>
<dbReference type="Pfam" id="PF00027">
    <property type="entry name" value="cNMP_binding"/>
    <property type="match status" value="2"/>
</dbReference>
<dbReference type="SMART" id="SM00829">
    <property type="entry name" value="PKS_ER"/>
    <property type="match status" value="1"/>
</dbReference>